<evidence type="ECO:0000256" key="7">
    <source>
        <dbReference type="ARBA" id="ARBA00022989"/>
    </source>
</evidence>
<keyword evidence="8 10" id="KW-0472">Membrane</keyword>
<dbReference type="EMBL" id="CP049889">
    <property type="protein sequence ID" value="QIK52494.1"/>
    <property type="molecule type" value="Genomic_DNA"/>
</dbReference>
<dbReference type="GO" id="GO:0008360">
    <property type="term" value="P:regulation of cell shape"/>
    <property type="evidence" value="ECO:0007669"/>
    <property type="project" value="UniProtKB-KW"/>
</dbReference>
<keyword evidence="14" id="KW-1185">Reference proteome</keyword>
<gene>
    <name evidence="13" type="ORF">G7058_10810</name>
</gene>
<evidence type="ECO:0000256" key="2">
    <source>
        <dbReference type="ARBA" id="ARBA00007171"/>
    </source>
</evidence>
<feature type="domain" description="Penicillin-binding protein dimerisation" evidence="12">
    <location>
        <begin position="62"/>
        <end position="296"/>
    </location>
</feature>
<evidence type="ECO:0000256" key="8">
    <source>
        <dbReference type="ARBA" id="ARBA00023136"/>
    </source>
</evidence>
<protein>
    <submittedName>
        <fullName evidence="13">Penicillin-binding protein 2</fullName>
    </submittedName>
</protein>
<sequence>MDKKNRESNKFKSHIPFRLNLLFFIVFVLFSAIIVRLGFLQIIRGEEFEAIVRRTETTTITQTVPRGLIYDRNGNVLVGNEAQHSITYTRGTNDSASSMAETAVILADMITVDTENITERDRKDYWAAGNREELLERLTEEEKLLSGAEVYEAELAKITAEDISFSGKELVAAAIFKSMNSATSLTTVNIKNVDVTEQELAVVSENLMNLKGVEVSKDWTRVYPNGELLATIFGGVTSEKTGIPTNLVETYLAMGYARNDRVGNAYLEQQYETVLRGTKSRYDTVTNQEGDIVATTQTYEGKSGDNLVLTVDIKFQKEIEKIATDFLNSRQDLWNDRVYIVALDPRNGDVIGMAGKKIDVTTGEISDSVHGVLNENFIVGSSMKGATVLAGYMSGVIDFNNNVLVDEPLTFKGPLTKKSLFNPSGRIAVNDIQALEKSSNTYMMKIAMMIGGQNSYTYLEELSMKRDYTLDALRGYYAQFGLGVRTGIDLPSESTGFLGVPNESGQVLDESFGQFDNYTPMQLAQYAATIASKGTRYAPRLVKEIRRTESDGSLGKVELVKEPLIMNQVNVDPEAFERVHRGFWAVTHDVGSRSYNNFGNYPVGVAGKTGSGESFYQGEVKEIINETTTNSTYVAFAPYENPEIAVAVIVPYIRNESVLPAGDLVKATMDAYFGFN</sequence>
<evidence type="ECO:0000256" key="4">
    <source>
        <dbReference type="ARBA" id="ARBA00022692"/>
    </source>
</evidence>
<evidence type="ECO:0000256" key="10">
    <source>
        <dbReference type="SAM" id="Phobius"/>
    </source>
</evidence>
<keyword evidence="6" id="KW-0573">Peptidoglycan synthesis</keyword>
<proteinExistence type="inferred from homology"/>
<accession>A0A6G7WJP9</accession>
<reference evidence="13 14" key="1">
    <citation type="journal article" date="2017" name="Int. J. Syst. Evol. Microbiol.">
        <title>Jeotgalibaca porci sp. nov. and Jeotgalibaca arthritidis sp. nov., isolated from pigs, and emended description of the genus Jeotgalibaca.</title>
        <authorList>
            <person name="Zamora L."/>
            <person name="Perez-Sancho M."/>
            <person name="Dominguez L."/>
            <person name="Fernandez-Garayzabal J.F."/>
            <person name="Vela A.I."/>
        </authorList>
    </citation>
    <scope>NUCLEOTIDE SEQUENCE [LARGE SCALE GENOMIC DNA]</scope>
    <source>
        <strain evidence="13 14">CCUG 69148</strain>
    </source>
</reference>
<dbReference type="Gene3D" id="3.90.1310.10">
    <property type="entry name" value="Penicillin-binding protein 2a (Domain 2)"/>
    <property type="match status" value="1"/>
</dbReference>
<dbReference type="GO" id="GO:0009252">
    <property type="term" value="P:peptidoglycan biosynthetic process"/>
    <property type="evidence" value="ECO:0007669"/>
    <property type="project" value="UniProtKB-KW"/>
</dbReference>
<comment type="subcellular location">
    <subcellularLocation>
        <location evidence="1">Cell membrane</location>
        <topology evidence="1">Single-pass membrane protein</topology>
    </subcellularLocation>
</comment>
<feature type="transmembrane region" description="Helical" evidence="10">
    <location>
        <begin position="21"/>
        <end position="43"/>
    </location>
</feature>
<keyword evidence="4 10" id="KW-0812">Transmembrane</keyword>
<dbReference type="GO" id="GO:0005886">
    <property type="term" value="C:plasma membrane"/>
    <property type="evidence" value="ECO:0007669"/>
    <property type="project" value="UniProtKB-SubCell"/>
</dbReference>
<dbReference type="GeneID" id="94553777"/>
<keyword evidence="3" id="KW-1003">Cell membrane</keyword>
<evidence type="ECO:0000313" key="13">
    <source>
        <dbReference type="EMBL" id="QIK52494.1"/>
    </source>
</evidence>
<dbReference type="Pfam" id="PF03717">
    <property type="entry name" value="PBP_dimer"/>
    <property type="match status" value="1"/>
</dbReference>
<dbReference type="PANTHER" id="PTHR30627:SF2">
    <property type="entry name" value="PEPTIDOGLYCAN D,D-TRANSPEPTIDASE MRDA"/>
    <property type="match status" value="1"/>
</dbReference>
<comment type="similarity">
    <text evidence="2">Belongs to the transpeptidase family.</text>
</comment>
<keyword evidence="7 10" id="KW-1133">Transmembrane helix</keyword>
<dbReference type="Gene3D" id="1.10.10.1230">
    <property type="entry name" value="Penicillin-binding protein, N-terminal non-catalytic domain, head sub-domain"/>
    <property type="match status" value="1"/>
</dbReference>
<dbReference type="InterPro" id="IPR012338">
    <property type="entry name" value="Beta-lactam/transpept-like"/>
</dbReference>
<organism evidence="13 14">
    <name type="scientific">Jeotgalibaca porci</name>
    <dbReference type="NCBI Taxonomy" id="1868793"/>
    <lineage>
        <taxon>Bacteria</taxon>
        <taxon>Bacillati</taxon>
        <taxon>Bacillota</taxon>
        <taxon>Bacilli</taxon>
        <taxon>Lactobacillales</taxon>
        <taxon>Carnobacteriaceae</taxon>
        <taxon>Jeotgalibaca</taxon>
    </lineage>
</organism>
<dbReference type="InterPro" id="IPR005311">
    <property type="entry name" value="PBP_dimer"/>
</dbReference>
<dbReference type="Gene3D" id="3.40.710.10">
    <property type="entry name" value="DD-peptidase/beta-lactamase superfamily"/>
    <property type="match status" value="1"/>
</dbReference>
<dbReference type="RefSeq" id="WP_166063526.1">
    <property type="nucleotide sequence ID" value="NZ_CP049889.1"/>
</dbReference>
<dbReference type="PANTHER" id="PTHR30627">
    <property type="entry name" value="PEPTIDOGLYCAN D,D-TRANSPEPTIDASE"/>
    <property type="match status" value="1"/>
</dbReference>
<dbReference type="GO" id="GO:0071555">
    <property type="term" value="P:cell wall organization"/>
    <property type="evidence" value="ECO:0007669"/>
    <property type="project" value="UniProtKB-KW"/>
</dbReference>
<dbReference type="GO" id="GO:0008658">
    <property type="term" value="F:penicillin binding"/>
    <property type="evidence" value="ECO:0007669"/>
    <property type="project" value="InterPro"/>
</dbReference>
<evidence type="ECO:0000256" key="3">
    <source>
        <dbReference type="ARBA" id="ARBA00022475"/>
    </source>
</evidence>
<evidence type="ECO:0000256" key="9">
    <source>
        <dbReference type="ARBA" id="ARBA00023316"/>
    </source>
</evidence>
<dbReference type="SUPFAM" id="SSF56601">
    <property type="entry name" value="beta-lactamase/transpeptidase-like"/>
    <property type="match status" value="1"/>
</dbReference>
<keyword evidence="9" id="KW-0961">Cell wall biogenesis/degradation</keyword>
<name>A0A6G7WJP9_9LACT</name>
<dbReference type="InterPro" id="IPR050515">
    <property type="entry name" value="Beta-lactam/transpept"/>
</dbReference>
<feature type="domain" description="Penicillin-binding protein transpeptidase" evidence="11">
    <location>
        <begin position="339"/>
        <end position="651"/>
    </location>
</feature>
<dbReference type="Proteomes" id="UP000501830">
    <property type="component" value="Chromosome"/>
</dbReference>
<dbReference type="AlphaFoldDB" id="A0A6G7WJP9"/>
<dbReference type="GO" id="GO:0071972">
    <property type="term" value="F:peptidoglycan L,D-transpeptidase activity"/>
    <property type="evidence" value="ECO:0007669"/>
    <property type="project" value="TreeGrafter"/>
</dbReference>
<evidence type="ECO:0000256" key="6">
    <source>
        <dbReference type="ARBA" id="ARBA00022984"/>
    </source>
</evidence>
<dbReference type="KEGG" id="jpo:G7058_10810"/>
<dbReference type="InterPro" id="IPR001460">
    <property type="entry name" value="PCN-bd_Tpept"/>
</dbReference>
<evidence type="ECO:0000313" key="14">
    <source>
        <dbReference type="Proteomes" id="UP000501830"/>
    </source>
</evidence>
<evidence type="ECO:0000256" key="1">
    <source>
        <dbReference type="ARBA" id="ARBA00004162"/>
    </source>
</evidence>
<dbReference type="Pfam" id="PF00905">
    <property type="entry name" value="Transpeptidase"/>
    <property type="match status" value="1"/>
</dbReference>
<evidence type="ECO:0000256" key="5">
    <source>
        <dbReference type="ARBA" id="ARBA00022960"/>
    </source>
</evidence>
<evidence type="ECO:0000259" key="12">
    <source>
        <dbReference type="Pfam" id="PF03717"/>
    </source>
</evidence>
<keyword evidence="5" id="KW-0133">Cell shape</keyword>
<dbReference type="SUPFAM" id="SSF56519">
    <property type="entry name" value="Penicillin binding protein dimerisation domain"/>
    <property type="match status" value="1"/>
</dbReference>
<dbReference type="InterPro" id="IPR036138">
    <property type="entry name" value="PBP_dimer_sf"/>
</dbReference>
<evidence type="ECO:0000259" key="11">
    <source>
        <dbReference type="Pfam" id="PF00905"/>
    </source>
</evidence>